<protein>
    <recommendedName>
        <fullName evidence="6">CD300a molecule</fullName>
    </recommendedName>
</protein>
<feature type="region of interest" description="Disordered" evidence="1">
    <location>
        <begin position="125"/>
        <end position="150"/>
    </location>
</feature>
<feature type="chain" id="PRO_5034557377" description="CD300a molecule" evidence="3">
    <location>
        <begin position="19"/>
        <end position="150"/>
    </location>
</feature>
<keyword evidence="2" id="KW-0472">Membrane</keyword>
<evidence type="ECO:0000256" key="1">
    <source>
        <dbReference type="SAM" id="MobiDB-lite"/>
    </source>
</evidence>
<evidence type="ECO:0008006" key="6">
    <source>
        <dbReference type="Google" id="ProtNLM"/>
    </source>
</evidence>
<dbReference type="AlphaFoldDB" id="A0A8D0UZU6"/>
<organism evidence="4 5">
    <name type="scientific">Sus scrofa</name>
    <name type="common">Pig</name>
    <dbReference type="NCBI Taxonomy" id="9823"/>
    <lineage>
        <taxon>Eukaryota</taxon>
        <taxon>Metazoa</taxon>
        <taxon>Chordata</taxon>
        <taxon>Craniata</taxon>
        <taxon>Vertebrata</taxon>
        <taxon>Euteleostomi</taxon>
        <taxon>Mammalia</taxon>
        <taxon>Eutheria</taxon>
        <taxon>Laurasiatheria</taxon>
        <taxon>Artiodactyla</taxon>
        <taxon>Suina</taxon>
        <taxon>Suidae</taxon>
        <taxon>Sus</taxon>
    </lineage>
</organism>
<reference evidence="4" key="1">
    <citation type="submission" date="2025-08" db="UniProtKB">
        <authorList>
            <consortium name="Ensembl"/>
        </authorList>
    </citation>
    <scope>IDENTIFICATION</scope>
</reference>
<keyword evidence="2" id="KW-1133">Transmembrane helix</keyword>
<feature type="transmembrane region" description="Helical" evidence="2">
    <location>
        <begin position="66"/>
        <end position="86"/>
    </location>
</feature>
<dbReference type="Ensembl" id="ENSSSCT00025095228.1">
    <property type="protein sequence ID" value="ENSSSCP00025041809.1"/>
    <property type="gene ID" value="ENSSSCG00025068849.1"/>
</dbReference>
<evidence type="ECO:0000313" key="4">
    <source>
        <dbReference type="Ensembl" id="ENSSSCP00025041809.1"/>
    </source>
</evidence>
<evidence type="ECO:0000313" key="5">
    <source>
        <dbReference type="Proteomes" id="UP000694727"/>
    </source>
</evidence>
<dbReference type="Proteomes" id="UP000694727">
    <property type="component" value="Unplaced"/>
</dbReference>
<proteinExistence type="predicted"/>
<name>A0A8D0UZU6_PIG</name>
<keyword evidence="2" id="KW-0812">Transmembrane</keyword>
<feature type="signal peptide" evidence="3">
    <location>
        <begin position="1"/>
        <end position="18"/>
    </location>
</feature>
<dbReference type="Pfam" id="PF15330">
    <property type="entry name" value="SIT"/>
    <property type="match status" value="1"/>
</dbReference>
<evidence type="ECO:0000256" key="2">
    <source>
        <dbReference type="SAM" id="Phobius"/>
    </source>
</evidence>
<accession>A0A8D0UZU6</accession>
<keyword evidence="3" id="KW-0732">Signal</keyword>
<evidence type="ECO:0000256" key="3">
    <source>
        <dbReference type="SAM" id="SignalP"/>
    </source>
</evidence>
<sequence length="150" mass="16569">AWLTPALLLLWLPEPGSTLPTTVEISTVIPETSTLWLTTLATESTTYSASSLEEEAQPEQSQGLQVLLSLSVLLLLLLVAVSLLAWRMVRRRIKANENPELPQNPNQGWPGENLHYSSVVFDSQNQDSKADGVPTQTSWEKAPYSVIKKT</sequence>